<evidence type="ECO:0000313" key="2">
    <source>
        <dbReference type="Proteomes" id="UP000199564"/>
    </source>
</evidence>
<name>A0A1I5K2P4_9BACT</name>
<evidence type="ECO:0000313" key="1">
    <source>
        <dbReference type="EMBL" id="SFO79354.1"/>
    </source>
</evidence>
<dbReference type="AlphaFoldDB" id="A0A1I5K2P4"/>
<dbReference type="EMBL" id="FOVW01000016">
    <property type="protein sequence ID" value="SFO79354.1"/>
    <property type="molecule type" value="Genomic_DNA"/>
</dbReference>
<reference evidence="2" key="1">
    <citation type="submission" date="2016-10" db="EMBL/GenBank/DDBJ databases">
        <authorList>
            <person name="Varghese N."/>
            <person name="Submissions S."/>
        </authorList>
    </citation>
    <scope>NUCLEOTIDE SEQUENCE [LARGE SCALE GENOMIC DNA]</scope>
    <source>
        <strain evidence="2">DSM 15282</strain>
    </source>
</reference>
<keyword evidence="2" id="KW-1185">Reference proteome</keyword>
<dbReference type="RefSeq" id="WP_139217526.1">
    <property type="nucleotide sequence ID" value="NZ_FOVW01000016.1"/>
</dbReference>
<protein>
    <submittedName>
        <fullName evidence="1">Uncharacterized protein</fullName>
    </submittedName>
</protein>
<dbReference type="Proteomes" id="UP000199564">
    <property type="component" value="Unassembled WGS sequence"/>
</dbReference>
<organism evidence="1 2">
    <name type="scientific">Algoriphagus ornithinivorans</name>
    <dbReference type="NCBI Taxonomy" id="226506"/>
    <lineage>
        <taxon>Bacteria</taxon>
        <taxon>Pseudomonadati</taxon>
        <taxon>Bacteroidota</taxon>
        <taxon>Cytophagia</taxon>
        <taxon>Cytophagales</taxon>
        <taxon>Cyclobacteriaceae</taxon>
        <taxon>Algoriphagus</taxon>
    </lineage>
</organism>
<sequence length="172" mass="20404">MKIRLSSILLLFVLSGPLTLSLLWLNFQKTQLQNSFESRFEESEEKSNLITLSFTIEESKTLLEWEHEREFEYKGEMYDVLEIKEDGDQIHYLVWRDMEETKIKKQLSKLWEEEGTEKEQQLAVFTLFFHANHSLIPKPFSQEINRQYSSFIPQAVPQPLLSNPFSPPDFLN</sequence>
<gene>
    <name evidence="1" type="ORF">SAMN04488519_1164</name>
</gene>
<accession>A0A1I5K2P4</accession>
<proteinExistence type="predicted"/>